<accession>A0A9N8RNT4</accession>
<dbReference type="Proteomes" id="UP000746612">
    <property type="component" value="Unassembled WGS sequence"/>
</dbReference>
<comment type="caution">
    <text evidence="2">The sequence shown here is derived from an EMBL/GenBank/DDBJ whole genome shotgun (WGS) entry which is preliminary data.</text>
</comment>
<organism evidence="2 3">
    <name type="scientific">Gibberella zeae</name>
    <name type="common">Wheat head blight fungus</name>
    <name type="synonym">Fusarium graminearum</name>
    <dbReference type="NCBI Taxonomy" id="5518"/>
    <lineage>
        <taxon>Eukaryota</taxon>
        <taxon>Fungi</taxon>
        <taxon>Dikarya</taxon>
        <taxon>Ascomycota</taxon>
        <taxon>Pezizomycotina</taxon>
        <taxon>Sordariomycetes</taxon>
        <taxon>Hypocreomycetidae</taxon>
        <taxon>Hypocreales</taxon>
        <taxon>Nectriaceae</taxon>
        <taxon>Fusarium</taxon>
    </lineage>
</organism>
<evidence type="ECO:0000313" key="3">
    <source>
        <dbReference type="Proteomes" id="UP000746612"/>
    </source>
</evidence>
<evidence type="ECO:0000256" key="1">
    <source>
        <dbReference type="SAM" id="MobiDB-lite"/>
    </source>
</evidence>
<gene>
    <name evidence="2" type="ORF">MDCFG202_LOCUS518687</name>
</gene>
<sequence>MRKHESTVHTTTSREPFMRLFATSRVGLRRGTSLQSNMAAEMKRVYCPNHPEDLESYSWDPIIHDWLDSDIIHNQLLGFVEEIGHNVTSILTDENGTEETDGEPEIEATQALVGAAAVKSSKDVLEALAEDDPDYSDDSDDDDYIVS</sequence>
<dbReference type="EMBL" id="CAJPIJ010000184">
    <property type="protein sequence ID" value="CAG2006404.1"/>
    <property type="molecule type" value="Genomic_DNA"/>
</dbReference>
<evidence type="ECO:0000313" key="2">
    <source>
        <dbReference type="EMBL" id="CAG2006404.1"/>
    </source>
</evidence>
<feature type="region of interest" description="Disordered" evidence="1">
    <location>
        <begin position="128"/>
        <end position="147"/>
    </location>
</feature>
<proteinExistence type="predicted"/>
<protein>
    <submittedName>
        <fullName evidence="2">Uncharacterized protein</fullName>
    </submittedName>
</protein>
<reference evidence="2" key="1">
    <citation type="submission" date="2021-03" db="EMBL/GenBank/DDBJ databases">
        <authorList>
            <person name="Alouane T."/>
            <person name="Langin T."/>
            <person name="Bonhomme L."/>
        </authorList>
    </citation>
    <scope>NUCLEOTIDE SEQUENCE</scope>
    <source>
        <strain evidence="2">MDC_Fg202</strain>
    </source>
</reference>
<dbReference type="AlphaFoldDB" id="A0A9N8RNT4"/>
<name>A0A9N8RNT4_GIBZA</name>